<reference evidence="1" key="2">
    <citation type="submission" date="2023-01" db="EMBL/GenBank/DDBJ databases">
        <title>Draft genome sequence of Algimonas porphyrae strain NBRC 108216.</title>
        <authorList>
            <person name="Sun Q."/>
            <person name="Mori K."/>
        </authorList>
    </citation>
    <scope>NUCLEOTIDE SEQUENCE</scope>
    <source>
        <strain evidence="1">NBRC 108216</strain>
    </source>
</reference>
<accession>A0ABQ5V060</accession>
<dbReference type="Proteomes" id="UP001161390">
    <property type="component" value="Unassembled WGS sequence"/>
</dbReference>
<evidence type="ECO:0000313" key="2">
    <source>
        <dbReference type="Proteomes" id="UP001161390"/>
    </source>
</evidence>
<reference evidence="1" key="1">
    <citation type="journal article" date="2014" name="Int. J. Syst. Evol. Microbiol.">
        <title>Complete genome of a new Firmicutes species belonging to the dominant human colonic microbiota ('Ruminococcus bicirculans') reveals two chromosomes and a selective capacity to utilize plant glucans.</title>
        <authorList>
            <consortium name="NISC Comparative Sequencing Program"/>
            <person name="Wegmann U."/>
            <person name="Louis P."/>
            <person name="Goesmann A."/>
            <person name="Henrissat B."/>
            <person name="Duncan S.H."/>
            <person name="Flint H.J."/>
        </authorList>
    </citation>
    <scope>NUCLEOTIDE SEQUENCE</scope>
    <source>
        <strain evidence="1">NBRC 108216</strain>
    </source>
</reference>
<keyword evidence="2" id="KW-1185">Reference proteome</keyword>
<evidence type="ECO:0000313" key="1">
    <source>
        <dbReference type="EMBL" id="GLQ20198.1"/>
    </source>
</evidence>
<dbReference type="EMBL" id="BSNJ01000002">
    <property type="protein sequence ID" value="GLQ20198.1"/>
    <property type="molecule type" value="Genomic_DNA"/>
</dbReference>
<sequence length="79" mass="9031">MKLIIHRYEVINDNSDHNAEYLDKCLNSLAIDGSAIVEIENRKVAPAAAVFPRKSVFRNETPSFLISEDRKTELFTSMF</sequence>
<gene>
    <name evidence="1" type="ORF">GCM10007854_11530</name>
</gene>
<proteinExistence type="predicted"/>
<organism evidence="1 2">
    <name type="scientific">Algimonas porphyrae</name>
    <dbReference type="NCBI Taxonomy" id="1128113"/>
    <lineage>
        <taxon>Bacteria</taxon>
        <taxon>Pseudomonadati</taxon>
        <taxon>Pseudomonadota</taxon>
        <taxon>Alphaproteobacteria</taxon>
        <taxon>Maricaulales</taxon>
        <taxon>Robiginitomaculaceae</taxon>
        <taxon>Algimonas</taxon>
    </lineage>
</organism>
<comment type="caution">
    <text evidence="1">The sequence shown here is derived from an EMBL/GenBank/DDBJ whole genome shotgun (WGS) entry which is preliminary data.</text>
</comment>
<protein>
    <submittedName>
        <fullName evidence="1">Uncharacterized protein</fullName>
    </submittedName>
</protein>
<name>A0ABQ5V060_9PROT</name>